<evidence type="ECO:0000313" key="2">
    <source>
        <dbReference type="EMBL" id="PWN42290.1"/>
    </source>
</evidence>
<gene>
    <name evidence="2" type="ORF">IE81DRAFT_330288</name>
</gene>
<reference evidence="2 3" key="1">
    <citation type="journal article" date="2018" name="Mol. Biol. Evol.">
        <title>Broad Genomic Sampling Reveals a Smut Pathogenic Ancestry of the Fungal Clade Ustilaginomycotina.</title>
        <authorList>
            <person name="Kijpornyongpan T."/>
            <person name="Mondo S.J."/>
            <person name="Barry K."/>
            <person name="Sandor L."/>
            <person name="Lee J."/>
            <person name="Lipzen A."/>
            <person name="Pangilinan J."/>
            <person name="LaButti K."/>
            <person name="Hainaut M."/>
            <person name="Henrissat B."/>
            <person name="Grigoriev I.V."/>
            <person name="Spatafora J.W."/>
            <person name="Aime M.C."/>
        </authorList>
    </citation>
    <scope>NUCLEOTIDE SEQUENCE [LARGE SCALE GENOMIC DNA]</scope>
    <source>
        <strain evidence="2 3">MCA 4658</strain>
    </source>
</reference>
<protein>
    <submittedName>
        <fullName evidence="2">Uncharacterized protein</fullName>
    </submittedName>
</protein>
<dbReference type="AlphaFoldDB" id="A0A316VXT6"/>
<organism evidence="2 3">
    <name type="scientific">Ceraceosorus guamensis</name>
    <dbReference type="NCBI Taxonomy" id="1522189"/>
    <lineage>
        <taxon>Eukaryota</taxon>
        <taxon>Fungi</taxon>
        <taxon>Dikarya</taxon>
        <taxon>Basidiomycota</taxon>
        <taxon>Ustilaginomycotina</taxon>
        <taxon>Exobasidiomycetes</taxon>
        <taxon>Ceraceosorales</taxon>
        <taxon>Ceraceosoraceae</taxon>
        <taxon>Ceraceosorus</taxon>
    </lineage>
</organism>
<dbReference type="EMBL" id="KZ819381">
    <property type="protein sequence ID" value="PWN42290.1"/>
    <property type="molecule type" value="Genomic_DNA"/>
</dbReference>
<dbReference type="RefSeq" id="XP_025369450.1">
    <property type="nucleotide sequence ID" value="XM_025515183.1"/>
</dbReference>
<evidence type="ECO:0000313" key="3">
    <source>
        <dbReference type="Proteomes" id="UP000245783"/>
    </source>
</evidence>
<dbReference type="Proteomes" id="UP000245783">
    <property type="component" value="Unassembled WGS sequence"/>
</dbReference>
<dbReference type="GeneID" id="37037053"/>
<evidence type="ECO:0000256" key="1">
    <source>
        <dbReference type="SAM" id="SignalP"/>
    </source>
</evidence>
<keyword evidence="3" id="KW-1185">Reference proteome</keyword>
<feature type="signal peptide" evidence="1">
    <location>
        <begin position="1"/>
        <end position="27"/>
    </location>
</feature>
<proteinExistence type="predicted"/>
<feature type="chain" id="PRO_5016266264" evidence="1">
    <location>
        <begin position="28"/>
        <end position="296"/>
    </location>
</feature>
<keyword evidence="1" id="KW-0732">Signal</keyword>
<accession>A0A316VXT6</accession>
<dbReference type="OrthoDB" id="10296247at2759"/>
<name>A0A316VXT6_9BASI</name>
<sequence length="296" mass="32220">MIRASVLLVGVVALALTVLTPSTAVLASPTPERGEAQLMPEEELTGAKLPTWGSDCLRGQCQQVVFNLKASGVSSSDEACDAFELTCSRRDGKILKDSDSTCSKWTDDNTIIASCTTRGDIGDVVYGVTGDVGRVSNLLQQDGKVTIPAFIVRDYRNVKDDSDFPTVKDQCAGNPPDRQYCDMHLFEWIRAFSESKEAPASLDDICDYWASTCEGIPALRDVVFRPKCHVIDAAKGIISASCARKEPTGVWLSDTRSAALNLKVQAVQPQLGRQCDEWTQGYCTADYPEVAVFFSE</sequence>
<dbReference type="InParanoid" id="A0A316VXT6"/>